<organism evidence="1 2">
    <name type="scientific">Cypionkella aquatica</name>
    <dbReference type="NCBI Taxonomy" id="1756042"/>
    <lineage>
        <taxon>Bacteria</taxon>
        <taxon>Pseudomonadati</taxon>
        <taxon>Pseudomonadota</taxon>
        <taxon>Alphaproteobacteria</taxon>
        <taxon>Rhodobacterales</taxon>
        <taxon>Paracoccaceae</taxon>
        <taxon>Cypionkella</taxon>
    </lineage>
</organism>
<comment type="caution">
    <text evidence="1">The sequence shown here is derived from an EMBL/GenBank/DDBJ whole genome shotgun (WGS) entry which is preliminary data.</text>
</comment>
<dbReference type="Proteomes" id="UP001157355">
    <property type="component" value="Unassembled WGS sequence"/>
</dbReference>
<gene>
    <name evidence="1" type="ORF">GCM10010873_36730</name>
</gene>
<evidence type="ECO:0000313" key="1">
    <source>
        <dbReference type="EMBL" id="GLS88699.1"/>
    </source>
</evidence>
<proteinExistence type="predicted"/>
<protein>
    <submittedName>
        <fullName evidence="1">Uncharacterized protein</fullName>
    </submittedName>
</protein>
<dbReference type="EMBL" id="BSPP01000017">
    <property type="protein sequence ID" value="GLS88699.1"/>
    <property type="molecule type" value="Genomic_DNA"/>
</dbReference>
<accession>A0AA37X3K4</accession>
<dbReference type="AlphaFoldDB" id="A0AA37X3K4"/>
<keyword evidence="2" id="KW-1185">Reference proteome</keyword>
<reference evidence="1 2" key="1">
    <citation type="journal article" date="2014" name="Int. J. Syst. Evol. Microbiol.">
        <title>Complete genome sequence of Corynebacterium casei LMG S-19264T (=DSM 44701T), isolated from a smear-ripened cheese.</title>
        <authorList>
            <consortium name="US DOE Joint Genome Institute (JGI-PGF)"/>
            <person name="Walter F."/>
            <person name="Albersmeier A."/>
            <person name="Kalinowski J."/>
            <person name="Ruckert C."/>
        </authorList>
    </citation>
    <scope>NUCLEOTIDE SEQUENCE [LARGE SCALE GENOMIC DNA]</scope>
    <source>
        <strain evidence="1 2">NBRC 111766</strain>
    </source>
</reference>
<sequence length="64" mass="6517">MQGHCFGLHINLQSIGAGCGAGFWAVQTATATLEATPVCWTIATGLGFGKRVVWQAGVLAKAAA</sequence>
<name>A0AA37X3K4_9RHOB</name>
<evidence type="ECO:0000313" key="2">
    <source>
        <dbReference type="Proteomes" id="UP001157355"/>
    </source>
</evidence>